<dbReference type="OrthoDB" id="9378527at2759"/>
<dbReference type="Proteomes" id="UP001152622">
    <property type="component" value="Chromosome 2"/>
</dbReference>
<evidence type="ECO:0000313" key="3">
    <source>
        <dbReference type="Proteomes" id="UP001152622"/>
    </source>
</evidence>
<feature type="compositionally biased region" description="Low complexity" evidence="1">
    <location>
        <begin position="1"/>
        <end position="15"/>
    </location>
</feature>
<dbReference type="GO" id="GO:0031175">
    <property type="term" value="P:neuron projection development"/>
    <property type="evidence" value="ECO:0007669"/>
    <property type="project" value="TreeGrafter"/>
</dbReference>
<feature type="compositionally biased region" description="Basic and acidic residues" evidence="1">
    <location>
        <begin position="232"/>
        <end position="244"/>
    </location>
</feature>
<dbReference type="EMBL" id="JAINUF010000002">
    <property type="protein sequence ID" value="KAJ8374875.1"/>
    <property type="molecule type" value="Genomic_DNA"/>
</dbReference>
<comment type="caution">
    <text evidence="2">The sequence shown here is derived from an EMBL/GenBank/DDBJ whole genome shotgun (WGS) entry which is preliminary data.</text>
</comment>
<evidence type="ECO:0008006" key="4">
    <source>
        <dbReference type="Google" id="ProtNLM"/>
    </source>
</evidence>
<dbReference type="GO" id="GO:0000226">
    <property type="term" value="P:microtubule cytoskeleton organization"/>
    <property type="evidence" value="ECO:0007669"/>
    <property type="project" value="TreeGrafter"/>
</dbReference>
<feature type="compositionally biased region" description="Polar residues" evidence="1">
    <location>
        <begin position="471"/>
        <end position="482"/>
    </location>
</feature>
<dbReference type="PANTHER" id="PTHR11501:SF16">
    <property type="entry name" value="MICROTUBULE-ASSOCIATED PROTEIN 4"/>
    <property type="match status" value="1"/>
</dbReference>
<feature type="region of interest" description="Disordered" evidence="1">
    <location>
        <begin position="468"/>
        <end position="670"/>
    </location>
</feature>
<feature type="compositionally biased region" description="Low complexity" evidence="1">
    <location>
        <begin position="653"/>
        <end position="662"/>
    </location>
</feature>
<dbReference type="PANTHER" id="PTHR11501">
    <property type="entry name" value="MICROTUBULE-ASSOCIATED PROTEIN"/>
    <property type="match status" value="1"/>
</dbReference>
<organism evidence="2 3">
    <name type="scientific">Synaphobranchus kaupii</name>
    <name type="common">Kaup's arrowtooth eel</name>
    <dbReference type="NCBI Taxonomy" id="118154"/>
    <lineage>
        <taxon>Eukaryota</taxon>
        <taxon>Metazoa</taxon>
        <taxon>Chordata</taxon>
        <taxon>Craniata</taxon>
        <taxon>Vertebrata</taxon>
        <taxon>Euteleostomi</taxon>
        <taxon>Actinopterygii</taxon>
        <taxon>Neopterygii</taxon>
        <taxon>Teleostei</taxon>
        <taxon>Anguilliformes</taxon>
        <taxon>Synaphobranchidae</taxon>
        <taxon>Synaphobranchus</taxon>
    </lineage>
</organism>
<name>A0A9Q1G3T4_SYNKA</name>
<feature type="compositionally biased region" description="Basic and acidic residues" evidence="1">
    <location>
        <begin position="281"/>
        <end position="298"/>
    </location>
</feature>
<feature type="region of interest" description="Disordered" evidence="1">
    <location>
        <begin position="400"/>
        <end position="437"/>
    </location>
</feature>
<evidence type="ECO:0000256" key="1">
    <source>
        <dbReference type="SAM" id="MobiDB-lite"/>
    </source>
</evidence>
<feature type="region of interest" description="Disordered" evidence="1">
    <location>
        <begin position="54"/>
        <end position="90"/>
    </location>
</feature>
<reference evidence="2" key="1">
    <citation type="journal article" date="2023" name="Science">
        <title>Genome structures resolve the early diversification of teleost fishes.</title>
        <authorList>
            <person name="Parey E."/>
            <person name="Louis A."/>
            <person name="Montfort J."/>
            <person name="Bouchez O."/>
            <person name="Roques C."/>
            <person name="Iampietro C."/>
            <person name="Lluch J."/>
            <person name="Castinel A."/>
            <person name="Donnadieu C."/>
            <person name="Desvignes T."/>
            <person name="Floi Bucao C."/>
            <person name="Jouanno E."/>
            <person name="Wen M."/>
            <person name="Mejri S."/>
            <person name="Dirks R."/>
            <person name="Jansen H."/>
            <person name="Henkel C."/>
            <person name="Chen W.J."/>
            <person name="Zahm M."/>
            <person name="Cabau C."/>
            <person name="Klopp C."/>
            <person name="Thompson A.W."/>
            <person name="Robinson-Rechavi M."/>
            <person name="Braasch I."/>
            <person name="Lecointre G."/>
            <person name="Bobe J."/>
            <person name="Postlethwait J.H."/>
            <person name="Berthelot C."/>
            <person name="Roest Crollius H."/>
            <person name="Guiguen Y."/>
        </authorList>
    </citation>
    <scope>NUCLEOTIDE SEQUENCE</scope>
    <source>
        <strain evidence="2">WJC10195</strain>
    </source>
</reference>
<dbReference type="InterPro" id="IPR027324">
    <property type="entry name" value="MAP2/MAP4/Tau"/>
</dbReference>
<dbReference type="GO" id="GO:0008017">
    <property type="term" value="F:microtubule binding"/>
    <property type="evidence" value="ECO:0007669"/>
    <property type="project" value="InterPro"/>
</dbReference>
<gene>
    <name evidence="2" type="ORF">SKAU_G00054550</name>
</gene>
<evidence type="ECO:0000313" key="2">
    <source>
        <dbReference type="EMBL" id="KAJ8374875.1"/>
    </source>
</evidence>
<keyword evidence="3" id="KW-1185">Reference proteome</keyword>
<feature type="region of interest" description="Disordered" evidence="1">
    <location>
        <begin position="208"/>
        <end position="332"/>
    </location>
</feature>
<accession>A0A9Q1G3T4</accession>
<feature type="compositionally biased region" description="Low complexity" evidence="1">
    <location>
        <begin position="529"/>
        <end position="538"/>
    </location>
</feature>
<feature type="compositionally biased region" description="Basic and acidic residues" evidence="1">
    <location>
        <begin position="254"/>
        <end position="268"/>
    </location>
</feature>
<feature type="compositionally biased region" description="Basic residues" evidence="1">
    <location>
        <begin position="302"/>
        <end position="311"/>
    </location>
</feature>
<dbReference type="AlphaFoldDB" id="A0A9Q1G3T4"/>
<sequence length="772" mass="82070">MADLDLSLSDALTDSVPQSSPEAMVQRDFVATLEAETFDDQVGETVGKKDYIPLLDKDDKNDAGLAVTLGGQKPAQRPEPQGEVRPRSTEQQVFATDFLSGPIMSGFGNQWDAQPITSQMQGGDLIGAFTGFSQPAMENIDVGMAPFQTERPASIAEPQSPPLSLASEPQKPPPLQAFTTGVLGDPWEGHGGLQTDLPFTPSVSTVISRHASQLADSPMDPQWPPHQSMGVGEERESEVADRKQQQKKKKKRRPREEMYDFLENRGHADNLGQAENTPPTDRLHRPFPRREEGWDDGGRVGGRGKKGRSRKKFPEEWGVLQDPPPPTSGFHSQELSAELLAPSLTHPQAMDISGPSMQDPLICLTDDSLPLGLDDGLIPSMPSSLTQDLLSLTASFPPSTLSPEPLPAGPAGISPSLGIGLSPKETPPQFPGLENSFSMVGTGTPVAPLIAAGSPTLGKAEEGLSLLPSDLFTTDTPPSTDSEAPPPSPKGEQAQNTPNEKAKSVPEPSLTSSVKEATPVPSSPPPSKESPLSTLTSPQSEPPTSKIVPAPSSSEIPNKVDIHVTSKDSPLIPVEGELAPPLTPPDNKDPISLTGIVTLESPLPEEHPEDTSVLLLTSSLREPKEAQGQKQKQVKKSRSPSAKSPTSPEGKQPPSLVLSPSALTPPPVSSLSPLAAPFPAPNSDLNPTAVPFFPNLLELQEAPAEDSGAANPLMAEGLWKWIWSLDLGEPAHAWLYGARPGYQLESLTLSLRGKLPCRVSLYVTVHVGPGMA</sequence>
<protein>
    <recommendedName>
        <fullName evidence="4">Microtubule-associated protein 4</fullName>
    </recommendedName>
</protein>
<dbReference type="GO" id="GO:0043005">
    <property type="term" value="C:neuron projection"/>
    <property type="evidence" value="ECO:0007669"/>
    <property type="project" value="TreeGrafter"/>
</dbReference>
<proteinExistence type="predicted"/>
<feature type="region of interest" description="Disordered" evidence="1">
    <location>
        <begin position="1"/>
        <end position="23"/>
    </location>
</feature>
<feature type="compositionally biased region" description="Polar residues" evidence="1">
    <location>
        <begin position="639"/>
        <end position="649"/>
    </location>
</feature>